<dbReference type="EMBL" id="VSSQ01100633">
    <property type="protein sequence ID" value="MPN42709.1"/>
    <property type="molecule type" value="Genomic_DNA"/>
</dbReference>
<gene>
    <name evidence="1" type="ORF">SDC9_190266</name>
</gene>
<accession>A0A645HX04</accession>
<protein>
    <submittedName>
        <fullName evidence="1">Uncharacterized protein</fullName>
    </submittedName>
</protein>
<comment type="caution">
    <text evidence="1">The sequence shown here is derived from an EMBL/GenBank/DDBJ whole genome shotgun (WGS) entry which is preliminary data.</text>
</comment>
<dbReference type="SUPFAM" id="SSF46785">
    <property type="entry name" value="Winged helix' DNA-binding domain"/>
    <property type="match status" value="1"/>
</dbReference>
<organism evidence="1">
    <name type="scientific">bioreactor metagenome</name>
    <dbReference type="NCBI Taxonomy" id="1076179"/>
    <lineage>
        <taxon>unclassified sequences</taxon>
        <taxon>metagenomes</taxon>
        <taxon>ecological metagenomes</taxon>
    </lineage>
</organism>
<dbReference type="Gene3D" id="1.10.10.10">
    <property type="entry name" value="Winged helix-like DNA-binding domain superfamily/Winged helix DNA-binding domain"/>
    <property type="match status" value="1"/>
</dbReference>
<sequence>MNTGMFKLKVLDVAVSEINELTELKILYKEEKRGKSIVGFDPHWSYGTIVPSATEKQMKHLEEIVLLIKEDMFIFINLQEKKNREEAIEMIKEIENMNAFLIRPAVITRDYANELIKKATNSLNRLNYFLKEDNQETIEVPLFNWLEGE</sequence>
<reference evidence="1" key="1">
    <citation type="submission" date="2019-08" db="EMBL/GenBank/DDBJ databases">
        <authorList>
            <person name="Kucharzyk K."/>
            <person name="Murdoch R.W."/>
            <person name="Higgins S."/>
            <person name="Loffler F."/>
        </authorList>
    </citation>
    <scope>NUCLEOTIDE SEQUENCE</scope>
</reference>
<dbReference type="InterPro" id="IPR036388">
    <property type="entry name" value="WH-like_DNA-bd_sf"/>
</dbReference>
<name>A0A645HX04_9ZZZZ</name>
<proteinExistence type="predicted"/>
<evidence type="ECO:0000313" key="1">
    <source>
        <dbReference type="EMBL" id="MPN42709.1"/>
    </source>
</evidence>
<dbReference type="AlphaFoldDB" id="A0A645HX04"/>
<dbReference type="Pfam" id="PF21205">
    <property type="entry name" value="Rep3_C"/>
    <property type="match status" value="1"/>
</dbReference>
<dbReference type="InterPro" id="IPR036390">
    <property type="entry name" value="WH_DNA-bd_sf"/>
</dbReference>